<dbReference type="AlphaFoldDB" id="A0A0C3BWL9"/>
<reference evidence="2 3" key="1">
    <citation type="submission" date="2014-04" db="EMBL/GenBank/DDBJ databases">
        <authorList>
            <consortium name="DOE Joint Genome Institute"/>
            <person name="Kuo A."/>
            <person name="Tarkka M."/>
            <person name="Buscot F."/>
            <person name="Kohler A."/>
            <person name="Nagy L.G."/>
            <person name="Floudas D."/>
            <person name="Copeland A."/>
            <person name="Barry K.W."/>
            <person name="Cichocki N."/>
            <person name="Veneault-Fourrey C."/>
            <person name="LaButti K."/>
            <person name="Lindquist E.A."/>
            <person name="Lipzen A."/>
            <person name="Lundell T."/>
            <person name="Morin E."/>
            <person name="Murat C."/>
            <person name="Sun H."/>
            <person name="Tunlid A."/>
            <person name="Henrissat B."/>
            <person name="Grigoriev I.V."/>
            <person name="Hibbett D.S."/>
            <person name="Martin F."/>
            <person name="Nordberg H.P."/>
            <person name="Cantor M.N."/>
            <person name="Hua S.X."/>
        </authorList>
    </citation>
    <scope>NUCLEOTIDE SEQUENCE [LARGE SCALE GENOMIC DNA]</scope>
    <source>
        <strain evidence="2 3">F 1598</strain>
    </source>
</reference>
<organism evidence="2 3">
    <name type="scientific">Piloderma croceum (strain F 1598)</name>
    <dbReference type="NCBI Taxonomy" id="765440"/>
    <lineage>
        <taxon>Eukaryota</taxon>
        <taxon>Fungi</taxon>
        <taxon>Dikarya</taxon>
        <taxon>Basidiomycota</taxon>
        <taxon>Agaricomycotina</taxon>
        <taxon>Agaricomycetes</taxon>
        <taxon>Agaricomycetidae</taxon>
        <taxon>Atheliales</taxon>
        <taxon>Atheliaceae</taxon>
        <taxon>Piloderma</taxon>
    </lineage>
</organism>
<reference evidence="3" key="2">
    <citation type="submission" date="2015-01" db="EMBL/GenBank/DDBJ databases">
        <title>Evolutionary Origins and Diversification of the Mycorrhizal Mutualists.</title>
        <authorList>
            <consortium name="DOE Joint Genome Institute"/>
            <consortium name="Mycorrhizal Genomics Consortium"/>
            <person name="Kohler A."/>
            <person name="Kuo A."/>
            <person name="Nagy L.G."/>
            <person name="Floudas D."/>
            <person name="Copeland A."/>
            <person name="Barry K.W."/>
            <person name="Cichocki N."/>
            <person name="Veneault-Fourrey C."/>
            <person name="LaButti K."/>
            <person name="Lindquist E.A."/>
            <person name="Lipzen A."/>
            <person name="Lundell T."/>
            <person name="Morin E."/>
            <person name="Murat C."/>
            <person name="Riley R."/>
            <person name="Ohm R."/>
            <person name="Sun H."/>
            <person name="Tunlid A."/>
            <person name="Henrissat B."/>
            <person name="Grigoriev I.V."/>
            <person name="Hibbett D.S."/>
            <person name="Martin F."/>
        </authorList>
    </citation>
    <scope>NUCLEOTIDE SEQUENCE [LARGE SCALE GENOMIC DNA]</scope>
    <source>
        <strain evidence="3">F 1598</strain>
    </source>
</reference>
<dbReference type="SUPFAM" id="SSF54001">
    <property type="entry name" value="Cysteine proteinases"/>
    <property type="match status" value="1"/>
</dbReference>
<dbReference type="STRING" id="765440.A0A0C3BWL9"/>
<dbReference type="InterPro" id="IPR038765">
    <property type="entry name" value="Papain-like_cys_pep_sf"/>
</dbReference>
<dbReference type="Gene3D" id="3.40.395.10">
    <property type="entry name" value="Adenoviral Proteinase, Chain A"/>
    <property type="match status" value="1"/>
</dbReference>
<sequence>MSTNSLFVKNDWVSLGKKWGDLPPRIKRAGKQDFLIPHAIHTKILPSPGISVQDVLAFTLPNQVITVPNISPAGYFSRNVPDAISEASLAEWLNAEIRQNRSVERRELAGDAKVLLAALPWDSEVVKAMWRYLGTQWTMSCQQDDMLDNLSDRIAAQPDLAATMTVKNLALSAKILEAAAGKHTGTYQSAKTFAWLWAIGDDIAVGKQQILTQHHLGKDNHHWVGLVVDGERKIIHYGDSFGTDMPSDLREAYQWWLSQHSKSMFAFRTLAIAVQELDNNSSCGFLATNSLEHFAFPDTIPLLPRSEIQMKRLKTFILAAQQMLDQITAPSSSAESLTNKDESDYSDNGSAYEIMSTNKQTDLAAGQKFTFDVSDIVAPTSGALIPLASATSTTSHDKKRPQGHLDGPTPANSPQKKRVRLTAGHAEFPPPQPLFPSSAMLSLSPENHDTKLTMGKISDGTLFSFFSRESTEQTRERNL</sequence>
<name>A0A0C3BWL9_PILCF</name>
<evidence type="ECO:0000313" key="2">
    <source>
        <dbReference type="EMBL" id="KIM81757.1"/>
    </source>
</evidence>
<dbReference type="InParanoid" id="A0A0C3BWL9"/>
<protein>
    <recommendedName>
        <fullName evidence="4">Ubiquitin-like protease family profile domain-containing protein</fullName>
    </recommendedName>
</protein>
<gene>
    <name evidence="2" type="ORF">PILCRDRAFT_8438</name>
</gene>
<evidence type="ECO:0000313" key="3">
    <source>
        <dbReference type="Proteomes" id="UP000054166"/>
    </source>
</evidence>
<dbReference type="HOGENOM" id="CLU_048312_0_0_1"/>
<keyword evidence="3" id="KW-1185">Reference proteome</keyword>
<dbReference type="OrthoDB" id="3066926at2759"/>
<feature type="region of interest" description="Disordered" evidence="1">
    <location>
        <begin position="390"/>
        <end position="418"/>
    </location>
</feature>
<feature type="region of interest" description="Disordered" evidence="1">
    <location>
        <begin position="329"/>
        <end position="350"/>
    </location>
</feature>
<proteinExistence type="predicted"/>
<accession>A0A0C3BWL9</accession>
<evidence type="ECO:0008006" key="4">
    <source>
        <dbReference type="Google" id="ProtNLM"/>
    </source>
</evidence>
<dbReference type="Proteomes" id="UP000054166">
    <property type="component" value="Unassembled WGS sequence"/>
</dbReference>
<evidence type="ECO:0000256" key="1">
    <source>
        <dbReference type="SAM" id="MobiDB-lite"/>
    </source>
</evidence>
<dbReference type="EMBL" id="KN832997">
    <property type="protein sequence ID" value="KIM81757.1"/>
    <property type="molecule type" value="Genomic_DNA"/>
</dbReference>